<keyword evidence="2" id="KW-1185">Reference proteome</keyword>
<reference evidence="1 2" key="1">
    <citation type="submission" date="2020-04" db="EMBL/GenBank/DDBJ databases">
        <title>Hymenobacter polaris sp. nov., isolated from Arctic soil.</title>
        <authorList>
            <person name="Dahal R.H."/>
        </authorList>
    </citation>
    <scope>NUCLEOTIDE SEQUENCE [LARGE SCALE GENOMIC DNA]</scope>
    <source>
        <strain evidence="1 2">RP-2-7</strain>
    </source>
</reference>
<organism evidence="1 2">
    <name type="scientific">Hymenobacter polaris</name>
    <dbReference type="NCBI Taxonomy" id="2682546"/>
    <lineage>
        <taxon>Bacteria</taxon>
        <taxon>Pseudomonadati</taxon>
        <taxon>Bacteroidota</taxon>
        <taxon>Cytophagia</taxon>
        <taxon>Cytophagales</taxon>
        <taxon>Hymenobacteraceae</taxon>
        <taxon>Hymenobacter</taxon>
    </lineage>
</organism>
<name>A0A7Y0AFY5_9BACT</name>
<gene>
    <name evidence="1" type="ORF">HHL22_15685</name>
</gene>
<dbReference type="AlphaFoldDB" id="A0A7Y0AFY5"/>
<evidence type="ECO:0000313" key="1">
    <source>
        <dbReference type="EMBL" id="NML66648.1"/>
    </source>
</evidence>
<dbReference type="Proteomes" id="UP000559626">
    <property type="component" value="Unassembled WGS sequence"/>
</dbReference>
<dbReference type="Gene3D" id="2.40.10.120">
    <property type="match status" value="1"/>
</dbReference>
<dbReference type="PRINTS" id="PR00834">
    <property type="entry name" value="PROTEASES2C"/>
</dbReference>
<dbReference type="PANTHER" id="PTHR22939">
    <property type="entry name" value="SERINE PROTEASE FAMILY S1C HTRA-RELATED"/>
    <property type="match status" value="1"/>
</dbReference>
<keyword evidence="1" id="KW-0378">Hydrolase</keyword>
<protein>
    <submittedName>
        <fullName evidence="1">Serine protease</fullName>
    </submittedName>
</protein>
<dbReference type="GO" id="GO:0004252">
    <property type="term" value="F:serine-type endopeptidase activity"/>
    <property type="evidence" value="ECO:0007669"/>
    <property type="project" value="InterPro"/>
</dbReference>
<sequence length="570" mass="58968">MPKPFTPIISGLLLGSVLLQSCATLISGSRQTIRIVGQPAGSTIYVNDQPVEAKPLADGGAKVSLRRKGTSEIRIKHEGYKDYNEVLKANRVNGVTYLNYLLIPVGLVGGVVGAAAGSSNSGPSLGPLVLGLLAPLGALGVDAGTGANRRFTETEVHALMPRLPKPVANGQSVAAGPVNVRVKGGDKMGNFLVMKETKEILYFGKTLDINSETLQNTVSNTLKELGYNVPAAGRSVFSAASAARYTLQAEMRNIKYDINANSPYEALARFETSCTVEVTWKLVNQTRQTVVEQKTSGSSVKFEKGGSAAFEDAFENALYTFLDQPTTTAALANPNAPALASTGLEAANASASTGLGSTSAVKPNLAASEKMAPISVRRAAPLKPTGDNGIGAAARCVATIVTSDGHGSGCFISPDGYLVTNAHVVGNDATVDVLLADGLQAKGRVVRLNPDMDLALLKVDTDGLTAFQLPTGGVVEVGSDVFAIGTPADKELGQSIAKGIISGRRKLDGRTLLQTDVSINGGNSGGALVARSGQLLGIVNAKLVGQGIEGIGFAIPADQVSEALQLKFID</sequence>
<proteinExistence type="predicted"/>
<dbReference type="PROSITE" id="PS51257">
    <property type="entry name" value="PROKAR_LIPOPROTEIN"/>
    <property type="match status" value="1"/>
</dbReference>
<dbReference type="InterPro" id="IPR001940">
    <property type="entry name" value="Peptidase_S1C"/>
</dbReference>
<comment type="caution">
    <text evidence="1">The sequence shown here is derived from an EMBL/GenBank/DDBJ whole genome shotgun (WGS) entry which is preliminary data.</text>
</comment>
<dbReference type="PANTHER" id="PTHR22939:SF129">
    <property type="entry name" value="SERINE PROTEASE HTRA2, MITOCHONDRIAL"/>
    <property type="match status" value="1"/>
</dbReference>
<dbReference type="SUPFAM" id="SSF50494">
    <property type="entry name" value="Trypsin-like serine proteases"/>
    <property type="match status" value="1"/>
</dbReference>
<keyword evidence="1" id="KW-0645">Protease</keyword>
<dbReference type="GO" id="GO:0042597">
    <property type="term" value="C:periplasmic space"/>
    <property type="evidence" value="ECO:0007669"/>
    <property type="project" value="TreeGrafter"/>
</dbReference>
<dbReference type="EMBL" id="JABBGH010000002">
    <property type="protein sequence ID" value="NML66648.1"/>
    <property type="molecule type" value="Genomic_DNA"/>
</dbReference>
<dbReference type="RefSeq" id="WP_169532280.1">
    <property type="nucleotide sequence ID" value="NZ_JABBGH010000002.1"/>
</dbReference>
<dbReference type="Pfam" id="PF13365">
    <property type="entry name" value="Trypsin_2"/>
    <property type="match status" value="1"/>
</dbReference>
<evidence type="ECO:0000313" key="2">
    <source>
        <dbReference type="Proteomes" id="UP000559626"/>
    </source>
</evidence>
<dbReference type="InterPro" id="IPR009003">
    <property type="entry name" value="Peptidase_S1_PA"/>
</dbReference>
<accession>A0A7Y0AFY5</accession>
<dbReference type="GO" id="GO:0006515">
    <property type="term" value="P:protein quality control for misfolded or incompletely synthesized proteins"/>
    <property type="evidence" value="ECO:0007669"/>
    <property type="project" value="TreeGrafter"/>
</dbReference>